<protein>
    <submittedName>
        <fullName evidence="2">Putative membrane protein</fullName>
    </submittedName>
</protein>
<proteinExistence type="predicted"/>
<name>A0A510J832_9FUSO</name>
<evidence type="ECO:0000313" key="2">
    <source>
        <dbReference type="EMBL" id="BBM35429.1"/>
    </source>
</evidence>
<keyword evidence="1" id="KW-0175">Coiled coil</keyword>
<organism evidence="2 3">
    <name type="scientific">Pseudoleptotrichia goodfellowii</name>
    <dbReference type="NCBI Taxonomy" id="157692"/>
    <lineage>
        <taxon>Bacteria</taxon>
        <taxon>Fusobacteriati</taxon>
        <taxon>Fusobacteriota</taxon>
        <taxon>Fusobacteriia</taxon>
        <taxon>Fusobacteriales</taxon>
        <taxon>Leptotrichiaceae</taxon>
        <taxon>Pseudoleptotrichia</taxon>
    </lineage>
</organism>
<dbReference type="AlphaFoldDB" id="A0A510J832"/>
<sequence length="49" mass="6110">MVTKEILRKRLDLIDKKIEFTENRIKSYETELKKLRKIKFEIEEELNEK</sequence>
<feature type="coiled-coil region" evidence="1">
    <location>
        <begin position="4"/>
        <end position="45"/>
    </location>
</feature>
<accession>A0A510J832</accession>
<dbReference type="RefSeq" id="WP_154669363.1">
    <property type="nucleotide sequence ID" value="NZ_AP019822.1"/>
</dbReference>
<evidence type="ECO:0000313" key="3">
    <source>
        <dbReference type="Proteomes" id="UP000321606"/>
    </source>
</evidence>
<dbReference type="STRING" id="714315.GCA_000516535_00355"/>
<dbReference type="Proteomes" id="UP000321606">
    <property type="component" value="Chromosome"/>
</dbReference>
<evidence type="ECO:0000256" key="1">
    <source>
        <dbReference type="SAM" id="Coils"/>
    </source>
</evidence>
<dbReference type="KEGG" id="lgo:JCM16774_0342"/>
<reference evidence="2 3" key="1">
    <citation type="submission" date="2019-07" db="EMBL/GenBank/DDBJ databases">
        <title>Complete Genome Sequence of Leptotrichia goodfellowii Strain JCM 16774.</title>
        <authorList>
            <person name="Watanabe S."/>
            <person name="Cui L."/>
        </authorList>
    </citation>
    <scope>NUCLEOTIDE SEQUENCE [LARGE SCALE GENOMIC DNA]</scope>
    <source>
        <strain evidence="2 3">JCM16774</strain>
    </source>
</reference>
<dbReference type="EMBL" id="AP019822">
    <property type="protein sequence ID" value="BBM35429.1"/>
    <property type="molecule type" value="Genomic_DNA"/>
</dbReference>
<gene>
    <name evidence="2" type="ORF">JCM16774_0342</name>
</gene>